<accession>R7SUB7</accession>
<dbReference type="Gene3D" id="3.40.50.1820">
    <property type="entry name" value="alpha/beta hydrolase"/>
    <property type="match status" value="1"/>
</dbReference>
<protein>
    <recommendedName>
        <fullName evidence="3">Carboxylic ester hydrolase</fullName>
        <ecNumber evidence="3">3.1.1.-</ecNumber>
    </recommendedName>
</protein>
<dbReference type="GO" id="GO:0016787">
    <property type="term" value="F:hydrolase activity"/>
    <property type="evidence" value="ECO:0007669"/>
    <property type="project" value="UniProtKB-KW"/>
</dbReference>
<dbReference type="InterPro" id="IPR019826">
    <property type="entry name" value="Carboxylesterase_B_AS"/>
</dbReference>
<dbReference type="KEGG" id="dsq:DICSQDRAFT_172135"/>
<feature type="signal peptide" evidence="3">
    <location>
        <begin position="1"/>
        <end position="18"/>
    </location>
</feature>
<organism evidence="5 6">
    <name type="scientific">Dichomitus squalens (strain LYAD-421)</name>
    <name type="common">Western red white-rot fungus</name>
    <dbReference type="NCBI Taxonomy" id="732165"/>
    <lineage>
        <taxon>Eukaryota</taxon>
        <taxon>Fungi</taxon>
        <taxon>Dikarya</taxon>
        <taxon>Basidiomycota</taxon>
        <taxon>Agaricomycotina</taxon>
        <taxon>Agaricomycetes</taxon>
        <taxon>Polyporales</taxon>
        <taxon>Polyporaceae</taxon>
        <taxon>Dichomitus</taxon>
    </lineage>
</organism>
<dbReference type="EC" id="3.1.1.-" evidence="3"/>
<dbReference type="PANTHER" id="PTHR11559">
    <property type="entry name" value="CARBOXYLESTERASE"/>
    <property type="match status" value="1"/>
</dbReference>
<proteinExistence type="inferred from homology"/>
<dbReference type="PROSITE" id="PS00122">
    <property type="entry name" value="CARBOXYLESTERASE_B_1"/>
    <property type="match status" value="1"/>
</dbReference>
<dbReference type="OMA" id="CSHISED"/>
<dbReference type="OrthoDB" id="408631at2759"/>
<keyword evidence="2 3" id="KW-0378">Hydrolase</keyword>
<feature type="chain" id="PRO_5005145736" description="Carboxylic ester hydrolase" evidence="3">
    <location>
        <begin position="19"/>
        <end position="542"/>
    </location>
</feature>
<dbReference type="InterPro" id="IPR050309">
    <property type="entry name" value="Type-B_Carboxylest/Lipase"/>
</dbReference>
<evidence type="ECO:0000256" key="3">
    <source>
        <dbReference type="RuleBase" id="RU361235"/>
    </source>
</evidence>
<dbReference type="RefSeq" id="XP_007367928.1">
    <property type="nucleotide sequence ID" value="XM_007367866.1"/>
</dbReference>
<dbReference type="SUPFAM" id="SSF53474">
    <property type="entry name" value="alpha/beta-Hydrolases"/>
    <property type="match status" value="1"/>
</dbReference>
<sequence length="542" mass="58175">MRFHFLLLFAYTAIHSLAAPTTSLDASESASPTVELDNATVVGVADGFTNSFLGIPYAQPPVGDLRFNLPKPVIPYSGTVNATVFGNLCYNFLNPFSQTASWLTPEMVAYLGIFSQLVARPYAEDCLNLNVIAPADVKPDQKLPVVAYFFFGAFIFGGSSDIDGRVLVKQSVEIGEPVIFVSMNHRLGPFGFLPGQEVKDAGVGNLGLQDQRESLRWIQKYISQFGGDPERVTLVGLSSGGVSAALHTVINGGNSEGLFHGVWAESGAIQPAGWINDTVPQATYDNFVKAIGCSGSADTLACARTAPVDVVTRAGSQGSWTPHADGSFITDAPQKLLANGQFTKVPVVAGNAEDEGTLLSVGIPPIANDTEFEQIIKASYYPDISDADMKSLLELYPDVPALGAPYGTGDKYQFQAMWKRVASLIGDVGVDAVRRAFVQNFAKRGVDAWAYVYRRNYVPGFGSTHGSELSNIYGGGDMGAQLIHFANTLNPSSSWPKYDLLGRASLEFYGNITNLTGVIVDNYREAGIQLAMKLNAEMSWPA</sequence>
<dbReference type="AlphaFoldDB" id="R7SUB7"/>
<dbReference type="InterPro" id="IPR002018">
    <property type="entry name" value="CarbesteraseB"/>
</dbReference>
<dbReference type="Pfam" id="PF00135">
    <property type="entry name" value="COesterase"/>
    <property type="match status" value="1"/>
</dbReference>
<dbReference type="InterPro" id="IPR029058">
    <property type="entry name" value="AB_hydrolase_fold"/>
</dbReference>
<evidence type="ECO:0000256" key="2">
    <source>
        <dbReference type="ARBA" id="ARBA00022801"/>
    </source>
</evidence>
<gene>
    <name evidence="5" type="ORF">DICSQDRAFT_172135</name>
</gene>
<dbReference type="HOGENOM" id="CLU_006586_10_6_1"/>
<evidence type="ECO:0000256" key="1">
    <source>
        <dbReference type="ARBA" id="ARBA00005964"/>
    </source>
</evidence>
<dbReference type="Proteomes" id="UP000053319">
    <property type="component" value="Unassembled WGS sequence"/>
</dbReference>
<evidence type="ECO:0000259" key="4">
    <source>
        <dbReference type="Pfam" id="PF00135"/>
    </source>
</evidence>
<keyword evidence="3" id="KW-0732">Signal</keyword>
<comment type="similarity">
    <text evidence="1 3">Belongs to the type-B carboxylesterase/lipase family.</text>
</comment>
<name>R7SUB7_DICSQ</name>
<feature type="domain" description="Carboxylesterase type B" evidence="4">
    <location>
        <begin position="31"/>
        <end position="476"/>
    </location>
</feature>
<reference evidence="5 6" key="1">
    <citation type="journal article" date="2012" name="Science">
        <title>The Paleozoic origin of enzymatic lignin decomposition reconstructed from 31 fungal genomes.</title>
        <authorList>
            <person name="Floudas D."/>
            <person name="Binder M."/>
            <person name="Riley R."/>
            <person name="Barry K."/>
            <person name="Blanchette R.A."/>
            <person name="Henrissat B."/>
            <person name="Martinez A.T."/>
            <person name="Otillar R."/>
            <person name="Spatafora J.W."/>
            <person name="Yadav J.S."/>
            <person name="Aerts A."/>
            <person name="Benoit I."/>
            <person name="Boyd A."/>
            <person name="Carlson A."/>
            <person name="Copeland A."/>
            <person name="Coutinho P.M."/>
            <person name="de Vries R.P."/>
            <person name="Ferreira P."/>
            <person name="Findley K."/>
            <person name="Foster B."/>
            <person name="Gaskell J."/>
            <person name="Glotzer D."/>
            <person name="Gorecki P."/>
            <person name="Heitman J."/>
            <person name="Hesse C."/>
            <person name="Hori C."/>
            <person name="Igarashi K."/>
            <person name="Jurgens J.A."/>
            <person name="Kallen N."/>
            <person name="Kersten P."/>
            <person name="Kohler A."/>
            <person name="Kuees U."/>
            <person name="Kumar T.K.A."/>
            <person name="Kuo A."/>
            <person name="LaButti K."/>
            <person name="Larrondo L.F."/>
            <person name="Lindquist E."/>
            <person name="Ling A."/>
            <person name="Lombard V."/>
            <person name="Lucas S."/>
            <person name="Lundell T."/>
            <person name="Martin R."/>
            <person name="McLaughlin D.J."/>
            <person name="Morgenstern I."/>
            <person name="Morin E."/>
            <person name="Murat C."/>
            <person name="Nagy L.G."/>
            <person name="Nolan M."/>
            <person name="Ohm R.A."/>
            <person name="Patyshakuliyeva A."/>
            <person name="Rokas A."/>
            <person name="Ruiz-Duenas F.J."/>
            <person name="Sabat G."/>
            <person name="Salamov A."/>
            <person name="Samejima M."/>
            <person name="Schmutz J."/>
            <person name="Slot J.C."/>
            <person name="St John F."/>
            <person name="Stenlid J."/>
            <person name="Sun H."/>
            <person name="Sun S."/>
            <person name="Syed K."/>
            <person name="Tsang A."/>
            <person name="Wiebenga A."/>
            <person name="Young D."/>
            <person name="Pisabarro A."/>
            <person name="Eastwood D.C."/>
            <person name="Martin F."/>
            <person name="Cullen D."/>
            <person name="Grigoriev I.V."/>
            <person name="Hibbett D.S."/>
        </authorList>
    </citation>
    <scope>NUCLEOTIDE SEQUENCE [LARGE SCALE GENOMIC DNA]</scope>
    <source>
        <strain evidence="5 6">LYAD-421 SS1</strain>
    </source>
</reference>
<evidence type="ECO:0000313" key="6">
    <source>
        <dbReference type="Proteomes" id="UP000053319"/>
    </source>
</evidence>
<dbReference type="EMBL" id="JH719425">
    <property type="protein sequence ID" value="EJF59345.1"/>
    <property type="molecule type" value="Genomic_DNA"/>
</dbReference>
<dbReference type="GeneID" id="18839482"/>
<evidence type="ECO:0000313" key="5">
    <source>
        <dbReference type="EMBL" id="EJF59345.1"/>
    </source>
</evidence>
<dbReference type="ESTHER" id="dicsq-r7sub7">
    <property type="family name" value="Fungal_carboxylesterase_lipase"/>
</dbReference>